<dbReference type="PANTHER" id="PTHR22891">
    <property type="entry name" value="EUKARYOTIC TRANSLATION INITIATION FACTOR 2C"/>
    <property type="match status" value="1"/>
</dbReference>
<dbReference type="Pfam" id="PF16487">
    <property type="entry name" value="ArgoMid"/>
    <property type="match status" value="1"/>
</dbReference>
<comment type="caution">
    <text evidence="2">The sequence shown here is derived from an EMBL/GenBank/DDBJ whole genome shotgun (WGS) entry which is preliminary data.</text>
</comment>
<dbReference type="SUPFAM" id="SSF53098">
    <property type="entry name" value="Ribonuclease H-like"/>
    <property type="match status" value="1"/>
</dbReference>
<dbReference type="Pfam" id="PF02170">
    <property type="entry name" value="PAZ"/>
    <property type="match status" value="1"/>
</dbReference>
<dbReference type="VEuPathDB" id="FungiDB:PSHT_05727"/>
<accession>A0A2S4W9T8</accession>
<dbReference type="InterPro" id="IPR003100">
    <property type="entry name" value="PAZ_dom"/>
</dbReference>
<dbReference type="InterPro" id="IPR036397">
    <property type="entry name" value="RNaseH_sf"/>
</dbReference>
<dbReference type="PROSITE" id="PS50822">
    <property type="entry name" value="PIWI"/>
    <property type="match status" value="1"/>
</dbReference>
<evidence type="ECO:0000313" key="3">
    <source>
        <dbReference type="Proteomes" id="UP000238274"/>
    </source>
</evidence>
<protein>
    <recommendedName>
        <fullName evidence="1">Piwi domain-containing protein</fullName>
    </recommendedName>
</protein>
<dbReference type="AlphaFoldDB" id="A0A2S4W9T8"/>
<keyword evidence="3" id="KW-1185">Reference proteome</keyword>
<dbReference type="EMBL" id="PKSM01000064">
    <property type="protein sequence ID" value="POW18526.1"/>
    <property type="molecule type" value="Genomic_DNA"/>
</dbReference>
<feature type="domain" description="Piwi" evidence="1">
    <location>
        <begin position="742"/>
        <end position="905"/>
    </location>
</feature>
<dbReference type="SMART" id="SM00950">
    <property type="entry name" value="Piwi"/>
    <property type="match status" value="1"/>
</dbReference>
<dbReference type="InterPro" id="IPR032473">
    <property type="entry name" value="Argonaute_Mid_dom"/>
</dbReference>
<dbReference type="InterPro" id="IPR003165">
    <property type="entry name" value="Piwi"/>
</dbReference>
<name>A0A2S4W9T8_9BASI</name>
<gene>
    <name evidence="2" type="ORF">PSHT_05727</name>
</gene>
<dbReference type="OrthoDB" id="10252740at2759"/>
<dbReference type="Proteomes" id="UP000238274">
    <property type="component" value="Unassembled WGS sequence"/>
</dbReference>
<dbReference type="Gene3D" id="3.40.50.2300">
    <property type="match status" value="1"/>
</dbReference>
<reference evidence="2 3" key="1">
    <citation type="submission" date="2017-12" db="EMBL/GenBank/DDBJ databases">
        <title>Gene loss provides genomic basis for host adaptation in cereal stripe rust fungi.</title>
        <authorList>
            <person name="Xia C."/>
        </authorList>
    </citation>
    <scope>NUCLEOTIDE SEQUENCE [LARGE SCALE GENOMIC DNA]</scope>
    <source>
        <strain evidence="2 3">93TX-2</strain>
    </source>
</reference>
<dbReference type="InterPro" id="IPR032474">
    <property type="entry name" value="Argonaute_N"/>
</dbReference>
<dbReference type="GO" id="GO:0003723">
    <property type="term" value="F:RNA binding"/>
    <property type="evidence" value="ECO:0007669"/>
    <property type="project" value="InterPro"/>
</dbReference>
<dbReference type="Pfam" id="PF16486">
    <property type="entry name" value="ArgoN"/>
    <property type="match status" value="1"/>
</dbReference>
<proteinExistence type="predicted"/>
<dbReference type="Pfam" id="PF02171">
    <property type="entry name" value="Piwi"/>
    <property type="match status" value="1"/>
</dbReference>
<dbReference type="CDD" id="cd02846">
    <property type="entry name" value="PAZ_argonaute_like"/>
    <property type="match status" value="1"/>
</dbReference>
<dbReference type="Gene3D" id="3.30.420.10">
    <property type="entry name" value="Ribonuclease H-like superfamily/Ribonuclease H"/>
    <property type="match status" value="1"/>
</dbReference>
<dbReference type="InterPro" id="IPR036085">
    <property type="entry name" value="PAZ_dom_sf"/>
</dbReference>
<reference evidence="3" key="2">
    <citation type="journal article" date="2018" name="BMC Genomics">
        <title>Genomic insights into host adaptation between the wheat stripe rust pathogen (Puccinia striiformis f. sp. tritici) and the barley stripe rust pathogen (Puccinia striiformis f. sp. hordei).</title>
        <authorList>
            <person name="Xia C."/>
            <person name="Wang M."/>
            <person name="Yin C."/>
            <person name="Cornejo O.E."/>
            <person name="Hulbert S.H."/>
            <person name="Chen X."/>
        </authorList>
    </citation>
    <scope>NUCLEOTIDE SEQUENCE [LARGE SCALE GENOMIC DNA]</scope>
    <source>
        <strain evidence="3">93TX-2</strain>
    </source>
</reference>
<evidence type="ECO:0000259" key="1">
    <source>
        <dbReference type="PROSITE" id="PS50822"/>
    </source>
</evidence>
<dbReference type="InterPro" id="IPR012337">
    <property type="entry name" value="RNaseH-like_sf"/>
</dbReference>
<reference evidence="3" key="3">
    <citation type="journal article" date="2018" name="Mol. Plant Microbe Interact.">
        <title>Genome sequence resources for the wheat stripe rust pathogen (Puccinia striiformis f. sp. tritici) and the barley stripe rust pathogen (Puccinia striiformis f. sp. hordei).</title>
        <authorList>
            <person name="Xia C."/>
            <person name="Wang M."/>
            <person name="Yin C."/>
            <person name="Cornejo O.E."/>
            <person name="Hulbert S.H."/>
            <person name="Chen X."/>
        </authorList>
    </citation>
    <scope>NUCLEOTIDE SEQUENCE [LARGE SCALE GENOMIC DNA]</scope>
    <source>
        <strain evidence="3">93TX-2</strain>
    </source>
</reference>
<evidence type="ECO:0000313" key="2">
    <source>
        <dbReference type="EMBL" id="POW18526.1"/>
    </source>
</evidence>
<sequence>MALVPMTRPTNGLGTAGNPINVQLNLFNISLSPSKDFFHYNVEILSSKGTSPPIAMKKRIFKDIHAVYAGPPDGVGPVFDGDKTVYSHKELTPLEGTVSVTSYKLPVEQEEFKYILTEVENLKWRTSDLFHNLFGPQGPTMKNKSEAEKSALINKSRRAMQALNVAIRYPMTTDCPSTSRAFFPEQAPSLDIMNGVILRRGYITHLRAGNTTNFKPPPDNLFLAMDMTCATFLDAPPEGNPANTLADLCCKILNVNPQRLCGLQEEDYRKLHKILRRFKINIKRGESDKGITKSIDHLTLTSSRNEMFETDEGMTSVEAFFLKTWGRRLRYPELPNVVTIGKGKKTVSFSPDVELLKSHKVLATEELLPIFRQVYPMEVCSIRKGQRYILKLSGDQQSAALKFQTVKPAGRFEQIMMARTHVMKSAHEKLLGAYGIKIGQHFVEAQARVLPPPVVEYNSNLRISVSNGQWNIAKPNLQFLTPSPKGLKSWAVVICTSAHLPDPAIMNFLHGLRSKLIQLGLSVADSPPPVIRLTGPGQAAVKDALEKAGKTAWQAFEKTPPQLFLCVTDERSFLYNSIKVEGDVSSLRFIQHKDSPDSLMFVSIPPELCESWRHDSMHGSQACKKSERPISLKVSHHVIYSDSVNKKVLIFLFAILSSLALKMCRSYTQQPRPQNEASIAALVGSLDRTMLKYAPAVGVQPLLEPSDEDGRPRSQEPIQLFRTLLFGLLQKWAKKNPVPKYPRRMIIFRDGVSDGEFSQVLESEFKAAKDAVQKLSGKADECKNTSKEKLTSLSLYCSSHRLRMSPDSRCQDRSGNAPAGSVLDNRIGDPLLFDFFAQTQAGLQGTSRPTRYVILKDESNSSADQLQAIIQIISSGFQRATRSVGLATPAYYADIVASRAKLWLNVDDDASTVASGSSGRDQTAEERAHDLDVYKQRIESMMSKLESLDQQMWWI</sequence>
<organism evidence="2 3">
    <name type="scientific">Puccinia striiformis</name>
    <dbReference type="NCBI Taxonomy" id="27350"/>
    <lineage>
        <taxon>Eukaryota</taxon>
        <taxon>Fungi</taxon>
        <taxon>Dikarya</taxon>
        <taxon>Basidiomycota</taxon>
        <taxon>Pucciniomycotina</taxon>
        <taxon>Pucciniomycetes</taxon>
        <taxon>Pucciniales</taxon>
        <taxon>Pucciniaceae</taxon>
        <taxon>Puccinia</taxon>
    </lineage>
</organism>
<dbReference type="SUPFAM" id="SSF101690">
    <property type="entry name" value="PAZ domain"/>
    <property type="match status" value="1"/>
</dbReference>
<dbReference type="Gene3D" id="2.170.260.10">
    <property type="entry name" value="paz domain"/>
    <property type="match status" value="1"/>
</dbReference>
<dbReference type="VEuPathDB" id="FungiDB:PSTT_00656"/>